<keyword evidence="1" id="KW-0812">Transmembrane</keyword>
<gene>
    <name evidence="2" type="ORF">R3P38DRAFT_2857037</name>
</gene>
<keyword evidence="1" id="KW-1133">Transmembrane helix</keyword>
<dbReference type="AlphaFoldDB" id="A0AAW0DKZ9"/>
<sequence length="85" mass="9137">LTSSSPKALTCLYRRCLSLAPTVHLLRIMHCKAFFALVLSCVILSVAAAPIPEPQLSRDVAADVVEVARSPEPAPEPGCRMYACI</sequence>
<feature type="non-terminal residue" evidence="2">
    <location>
        <position position="85"/>
    </location>
</feature>
<reference evidence="2 3" key="1">
    <citation type="journal article" date="2024" name="J Genomics">
        <title>Draft genome sequencing and assembly of Favolaschia claudopus CIRM-BRFM 2984 isolated from oak limbs.</title>
        <authorList>
            <person name="Navarro D."/>
            <person name="Drula E."/>
            <person name="Chaduli D."/>
            <person name="Cazenave R."/>
            <person name="Ahrendt S."/>
            <person name="Wang J."/>
            <person name="Lipzen A."/>
            <person name="Daum C."/>
            <person name="Barry K."/>
            <person name="Grigoriev I.V."/>
            <person name="Favel A."/>
            <person name="Rosso M.N."/>
            <person name="Martin F."/>
        </authorList>
    </citation>
    <scope>NUCLEOTIDE SEQUENCE [LARGE SCALE GENOMIC DNA]</scope>
    <source>
        <strain evidence="2 3">CIRM-BRFM 2984</strain>
    </source>
</reference>
<feature type="transmembrane region" description="Helical" evidence="1">
    <location>
        <begin position="33"/>
        <end position="51"/>
    </location>
</feature>
<evidence type="ECO:0000313" key="3">
    <source>
        <dbReference type="Proteomes" id="UP001362999"/>
    </source>
</evidence>
<evidence type="ECO:0000313" key="2">
    <source>
        <dbReference type="EMBL" id="KAK7051705.1"/>
    </source>
</evidence>
<keyword evidence="1" id="KW-0472">Membrane</keyword>
<keyword evidence="3" id="KW-1185">Reference proteome</keyword>
<feature type="non-terminal residue" evidence="2">
    <location>
        <position position="1"/>
    </location>
</feature>
<evidence type="ECO:0000256" key="1">
    <source>
        <dbReference type="SAM" id="Phobius"/>
    </source>
</evidence>
<name>A0AAW0DKZ9_9AGAR</name>
<comment type="caution">
    <text evidence="2">The sequence shown here is derived from an EMBL/GenBank/DDBJ whole genome shotgun (WGS) entry which is preliminary data.</text>
</comment>
<accession>A0AAW0DKZ9</accession>
<organism evidence="2 3">
    <name type="scientific">Favolaschia claudopus</name>
    <dbReference type="NCBI Taxonomy" id="2862362"/>
    <lineage>
        <taxon>Eukaryota</taxon>
        <taxon>Fungi</taxon>
        <taxon>Dikarya</taxon>
        <taxon>Basidiomycota</taxon>
        <taxon>Agaricomycotina</taxon>
        <taxon>Agaricomycetes</taxon>
        <taxon>Agaricomycetidae</taxon>
        <taxon>Agaricales</taxon>
        <taxon>Marasmiineae</taxon>
        <taxon>Mycenaceae</taxon>
        <taxon>Favolaschia</taxon>
    </lineage>
</organism>
<protein>
    <submittedName>
        <fullName evidence="2">Uncharacterized protein</fullName>
    </submittedName>
</protein>
<dbReference type="EMBL" id="JAWWNJ010000007">
    <property type="protein sequence ID" value="KAK7051705.1"/>
    <property type="molecule type" value="Genomic_DNA"/>
</dbReference>
<proteinExistence type="predicted"/>
<dbReference type="Proteomes" id="UP001362999">
    <property type="component" value="Unassembled WGS sequence"/>
</dbReference>